<dbReference type="InterPro" id="IPR043157">
    <property type="entry name" value="Dynein_AAA1S"/>
</dbReference>
<dbReference type="Gene3D" id="1.10.8.710">
    <property type="match status" value="1"/>
</dbReference>
<reference evidence="3" key="1">
    <citation type="submission" date="2023-10" db="EMBL/GenBank/DDBJ databases">
        <authorList>
            <person name="Chen Y."/>
            <person name="Shah S."/>
            <person name="Dougan E. K."/>
            <person name="Thang M."/>
            <person name="Chan C."/>
        </authorList>
    </citation>
    <scope>NUCLEOTIDE SEQUENCE [LARGE SCALE GENOMIC DNA]</scope>
</reference>
<dbReference type="EMBL" id="CAUYUJ010000649">
    <property type="protein sequence ID" value="CAK0791755.1"/>
    <property type="molecule type" value="Genomic_DNA"/>
</dbReference>
<dbReference type="PANTHER" id="PTHR45703:SF8">
    <property type="entry name" value="DYNEINS HEAVY CHAIN"/>
    <property type="match status" value="1"/>
</dbReference>
<dbReference type="SUPFAM" id="SSF52540">
    <property type="entry name" value="P-loop containing nucleoside triphosphate hydrolases"/>
    <property type="match status" value="1"/>
</dbReference>
<evidence type="ECO:0000259" key="2">
    <source>
        <dbReference type="Pfam" id="PF12774"/>
    </source>
</evidence>
<evidence type="ECO:0000256" key="1">
    <source>
        <dbReference type="SAM" id="MobiDB-lite"/>
    </source>
</evidence>
<accession>A0ABN9PJV9</accession>
<dbReference type="Pfam" id="PF12774">
    <property type="entry name" value="AAA_6"/>
    <property type="match status" value="1"/>
</dbReference>
<dbReference type="InterPro" id="IPR026983">
    <property type="entry name" value="DHC"/>
</dbReference>
<protein>
    <recommendedName>
        <fullName evidence="2">Dynein heavy chain hydrolytic ATP-binding dynein motor region domain-containing protein</fullName>
    </recommendedName>
</protein>
<feature type="compositionally biased region" description="Low complexity" evidence="1">
    <location>
        <begin position="204"/>
        <end position="226"/>
    </location>
</feature>
<feature type="region of interest" description="Disordered" evidence="1">
    <location>
        <begin position="204"/>
        <end position="230"/>
    </location>
</feature>
<dbReference type="Gene3D" id="3.40.50.300">
    <property type="entry name" value="P-loop containing nucleotide triphosphate hydrolases"/>
    <property type="match status" value="1"/>
</dbReference>
<keyword evidence="4" id="KW-1185">Reference proteome</keyword>
<proteinExistence type="predicted"/>
<dbReference type="PANTHER" id="PTHR45703">
    <property type="entry name" value="DYNEIN HEAVY CHAIN"/>
    <property type="match status" value="1"/>
</dbReference>
<gene>
    <name evidence="3" type="ORF">PCOR1329_LOCUS2559</name>
</gene>
<dbReference type="Proteomes" id="UP001189429">
    <property type="component" value="Unassembled WGS sequence"/>
</dbReference>
<organism evidence="3 4">
    <name type="scientific">Prorocentrum cordatum</name>
    <dbReference type="NCBI Taxonomy" id="2364126"/>
    <lineage>
        <taxon>Eukaryota</taxon>
        <taxon>Sar</taxon>
        <taxon>Alveolata</taxon>
        <taxon>Dinophyceae</taxon>
        <taxon>Prorocentrales</taxon>
        <taxon>Prorocentraceae</taxon>
        <taxon>Prorocentrum</taxon>
    </lineage>
</organism>
<comment type="caution">
    <text evidence="3">The sequence shown here is derived from an EMBL/GenBank/DDBJ whole genome shotgun (WGS) entry which is preliminary data.</text>
</comment>
<dbReference type="InterPro" id="IPR035699">
    <property type="entry name" value="AAA_6"/>
</dbReference>
<feature type="domain" description="Dynein heavy chain hydrolytic ATP-binding dynein motor region" evidence="2">
    <location>
        <begin position="1"/>
        <end position="203"/>
    </location>
</feature>
<name>A0ABN9PJV9_9DINO</name>
<evidence type="ECO:0000313" key="4">
    <source>
        <dbReference type="Proteomes" id="UP001189429"/>
    </source>
</evidence>
<sequence>MTYQTMAQIFMGLAQVGAWGCFDEFNRISIEVLSVVSTQYKTILDAIRAGAKSFLFMEEDIRLVRTVGAFITMNPGYAGRTELPENLKALFRSVAMIVPDLRFICENMLMSEGFIIARPLAHKFVTLYSLCRELLSKQMHYDWGLRAVKSLLRQAGSLKRQEPEADENVVLCRALRDFNVPKITTQDMPIFLRLIQDWTYSLASTPSRSRTSSSRRSARTSSGNASCRLTPASSRRCRDCWTSCTSGTAASSSAPLAAVRPSAGCR</sequence>
<evidence type="ECO:0000313" key="3">
    <source>
        <dbReference type="EMBL" id="CAK0791755.1"/>
    </source>
</evidence>
<dbReference type="InterPro" id="IPR027417">
    <property type="entry name" value="P-loop_NTPase"/>
</dbReference>